<evidence type="ECO:0000313" key="2">
    <source>
        <dbReference type="Proteomes" id="UP001268036"/>
    </source>
</evidence>
<reference evidence="1" key="1">
    <citation type="submission" date="2023-08" db="EMBL/GenBank/DDBJ databases">
        <title>Functional and genomic diversity of the sorghum phyllosphere microbiome.</title>
        <authorList>
            <person name="Shade A."/>
        </authorList>
    </citation>
    <scope>NUCLEOTIDE SEQUENCE</scope>
    <source>
        <strain evidence="1">SORGH_AS_0201</strain>
    </source>
</reference>
<accession>A0AAJ2BPQ2</accession>
<name>A0AAJ2BPQ2_9PSED</name>
<proteinExistence type="predicted"/>
<sequence length="110" mass="12217">MTDFEQRGDALTGAACPNNQFAMLDLMDDFKRVQADLARRMQARDEAMVQLFKALDTSLPMLQALAQIVDRRVTDPSLKRAAELMTTELAQLESWLAHCMQVCVSGPGGE</sequence>
<dbReference type="AlphaFoldDB" id="A0AAJ2BPQ2"/>
<organism evidence="1 2">
    <name type="scientific">Pseudomonas oryzihabitans</name>
    <dbReference type="NCBI Taxonomy" id="47885"/>
    <lineage>
        <taxon>Bacteria</taxon>
        <taxon>Pseudomonadati</taxon>
        <taxon>Pseudomonadota</taxon>
        <taxon>Gammaproteobacteria</taxon>
        <taxon>Pseudomonadales</taxon>
        <taxon>Pseudomonadaceae</taxon>
        <taxon>Pseudomonas</taxon>
    </lineage>
</organism>
<protein>
    <submittedName>
        <fullName evidence="1">Uncharacterized protein</fullName>
    </submittedName>
</protein>
<gene>
    <name evidence="1" type="ORF">QE440_001763</name>
</gene>
<dbReference type="RefSeq" id="WP_309757414.1">
    <property type="nucleotide sequence ID" value="NZ_JAVJAF010000001.1"/>
</dbReference>
<evidence type="ECO:0000313" key="1">
    <source>
        <dbReference type="EMBL" id="MDR6234022.1"/>
    </source>
</evidence>
<dbReference type="Proteomes" id="UP001268036">
    <property type="component" value="Unassembled WGS sequence"/>
</dbReference>
<dbReference type="EMBL" id="JAVJAF010000001">
    <property type="protein sequence ID" value="MDR6234022.1"/>
    <property type="molecule type" value="Genomic_DNA"/>
</dbReference>
<comment type="caution">
    <text evidence="1">The sequence shown here is derived from an EMBL/GenBank/DDBJ whole genome shotgun (WGS) entry which is preliminary data.</text>
</comment>